<proteinExistence type="predicted"/>
<dbReference type="GO" id="GO:0016740">
    <property type="term" value="F:transferase activity"/>
    <property type="evidence" value="ECO:0007669"/>
    <property type="project" value="UniProtKB-KW"/>
</dbReference>
<dbReference type="SUPFAM" id="SSF56214">
    <property type="entry name" value="4'-phosphopantetheinyl transferase"/>
    <property type="match status" value="2"/>
</dbReference>
<dbReference type="RefSeq" id="WP_187563598.1">
    <property type="nucleotide sequence ID" value="NZ_JACGWS010000012.1"/>
</dbReference>
<evidence type="ECO:0000259" key="2">
    <source>
        <dbReference type="Pfam" id="PF01648"/>
    </source>
</evidence>
<dbReference type="EMBL" id="JACGWS010000012">
    <property type="protein sequence ID" value="MBC8756559.1"/>
    <property type="molecule type" value="Genomic_DNA"/>
</dbReference>
<accession>A0ABR7QE18</accession>
<reference evidence="3 4" key="1">
    <citation type="submission" date="2020-07" db="EMBL/GenBank/DDBJ databases">
        <title>Description of Kordia aestuariivivens sp. nov., isolated from a tidal flat.</title>
        <authorList>
            <person name="Park S."/>
            <person name="Yoon J.-H."/>
        </authorList>
    </citation>
    <scope>NUCLEOTIDE SEQUENCE [LARGE SCALE GENOMIC DNA]</scope>
    <source>
        <strain evidence="3 4">YSTF-M3</strain>
    </source>
</reference>
<keyword evidence="4" id="KW-1185">Reference proteome</keyword>
<evidence type="ECO:0000313" key="4">
    <source>
        <dbReference type="Proteomes" id="UP000619238"/>
    </source>
</evidence>
<name>A0ABR7QE18_9FLAO</name>
<gene>
    <name evidence="3" type="ORF">H2O64_17940</name>
</gene>
<feature type="domain" description="4'-phosphopantetheinyl transferase" evidence="2">
    <location>
        <begin position="93"/>
        <end position="192"/>
    </location>
</feature>
<dbReference type="Proteomes" id="UP000619238">
    <property type="component" value="Unassembled WGS sequence"/>
</dbReference>
<sequence>MAELELEALHPKELEIYSSFKHEPRKMSYLLGRLSAKKAIYELTDFNELNTIFIDTAVFEFPVVKCLAIQNIQLSISHCNTIGLSIAFPESHPMGIDLEEVNTKNVDVLKDQMTLKEVQLVENLFLEEAKGYTLIWTAKEALSKIFKTGMMMDFKLLELDKVVKKGPIWESTFKHCEQYKAISYFSGTYVCSLVLPKYSTFNISKYFKIFKSLN</sequence>
<comment type="caution">
    <text evidence="3">The sequence shown here is derived from an EMBL/GenBank/DDBJ whole genome shotgun (WGS) entry which is preliminary data.</text>
</comment>
<keyword evidence="1 3" id="KW-0808">Transferase</keyword>
<dbReference type="InterPro" id="IPR008278">
    <property type="entry name" value="4-PPantetheinyl_Trfase_dom"/>
</dbReference>
<organism evidence="3 4">
    <name type="scientific">Kordia aestuariivivens</name>
    <dbReference type="NCBI Taxonomy" id="2759037"/>
    <lineage>
        <taxon>Bacteria</taxon>
        <taxon>Pseudomonadati</taxon>
        <taxon>Bacteroidota</taxon>
        <taxon>Flavobacteriia</taxon>
        <taxon>Flavobacteriales</taxon>
        <taxon>Flavobacteriaceae</taxon>
        <taxon>Kordia</taxon>
    </lineage>
</organism>
<evidence type="ECO:0000313" key="3">
    <source>
        <dbReference type="EMBL" id="MBC8756559.1"/>
    </source>
</evidence>
<protein>
    <submittedName>
        <fullName evidence="3">4-phosphopantetheinyl transferase family protein</fullName>
    </submittedName>
</protein>
<evidence type="ECO:0000256" key="1">
    <source>
        <dbReference type="ARBA" id="ARBA00022679"/>
    </source>
</evidence>
<dbReference type="Gene3D" id="3.90.470.20">
    <property type="entry name" value="4'-phosphopantetheinyl transferase domain"/>
    <property type="match status" value="2"/>
</dbReference>
<dbReference type="InterPro" id="IPR037143">
    <property type="entry name" value="4-PPantetheinyl_Trfase_dom_sf"/>
</dbReference>
<dbReference type="Pfam" id="PF01648">
    <property type="entry name" value="ACPS"/>
    <property type="match status" value="1"/>
</dbReference>